<dbReference type="Gene3D" id="1.20.5.1930">
    <property type="match status" value="1"/>
</dbReference>
<dbReference type="Gene3D" id="3.30.565.10">
    <property type="entry name" value="Histidine kinase-like ATPase, C-terminal domain"/>
    <property type="match status" value="1"/>
</dbReference>
<feature type="transmembrane region" description="Helical" evidence="19">
    <location>
        <begin position="184"/>
        <end position="205"/>
    </location>
</feature>
<dbReference type="GO" id="GO:0046983">
    <property type="term" value="F:protein dimerization activity"/>
    <property type="evidence" value="ECO:0007669"/>
    <property type="project" value="InterPro"/>
</dbReference>
<dbReference type="PANTHER" id="PTHR24421:SF10">
    <property type="entry name" value="NITRATE_NITRITE SENSOR PROTEIN NARQ"/>
    <property type="match status" value="1"/>
</dbReference>
<name>A0A937RFV5_9ACTN</name>
<feature type="transmembrane region" description="Helical" evidence="19">
    <location>
        <begin position="130"/>
        <end position="149"/>
    </location>
</feature>
<dbReference type="PROSITE" id="PS50109">
    <property type="entry name" value="HIS_KIN"/>
    <property type="match status" value="1"/>
</dbReference>
<feature type="transmembrane region" description="Helical" evidence="19">
    <location>
        <begin position="61"/>
        <end position="80"/>
    </location>
</feature>
<evidence type="ECO:0000313" key="21">
    <source>
        <dbReference type="EMBL" id="MBL7628225.1"/>
    </source>
</evidence>
<evidence type="ECO:0000256" key="15">
    <source>
        <dbReference type="ARBA" id="ARBA00023012"/>
    </source>
</evidence>
<evidence type="ECO:0000256" key="8">
    <source>
        <dbReference type="ARBA" id="ARBA00022553"/>
    </source>
</evidence>
<dbReference type="EMBL" id="JAEACQ010000178">
    <property type="protein sequence ID" value="MBL7628225.1"/>
    <property type="molecule type" value="Genomic_DNA"/>
</dbReference>
<dbReference type="SUPFAM" id="SSF55781">
    <property type="entry name" value="GAF domain-like"/>
    <property type="match status" value="1"/>
</dbReference>
<dbReference type="PRINTS" id="PR00344">
    <property type="entry name" value="BCTRLSENSOR"/>
</dbReference>
<dbReference type="InterPro" id="IPR003594">
    <property type="entry name" value="HATPase_dom"/>
</dbReference>
<evidence type="ECO:0000256" key="4">
    <source>
        <dbReference type="ARBA" id="ARBA00012438"/>
    </source>
</evidence>
<dbReference type="Pfam" id="PF02518">
    <property type="entry name" value="HATPase_c"/>
    <property type="match status" value="1"/>
</dbReference>
<comment type="function">
    <text evidence="17">Member of the two-component regulatory system NreB/NreC involved in the control of dissimilatory nitrate/nitrite reduction in response to oxygen. NreB functions as a direct oxygen sensor histidine kinase which is autophosphorylated, in the absence of oxygen, probably at the conserved histidine residue, and transfers its phosphate group probably to a conserved aspartate residue of NreC. NreB/NreC activates the expression of the nitrate (narGHJI) and nitrite (nir) reductase operons, as well as the putative nitrate transporter gene narT.</text>
</comment>
<dbReference type="InterPro" id="IPR036890">
    <property type="entry name" value="HATPase_C_sf"/>
</dbReference>
<sequence>MSLPCLAAVVAAVWLDVTAPAEGPGATVAEGSGWPFAAYGAVIGLLASTVLIGARGRTLGWLLASLGLVWALDGLTQTYIHAGLRADGSWPAMTFALWFLYRFGAFLPVLMGALLLVFPTGRFLPGRAGTLGRVTLGALVVTGVAFLVAPADESLLPSAVPAGIDVDPTSIGALSGHGEQIRTGASALGVTAFLCALALVVVRYRRSTGLMRDRMRWLLWSVVVIAVTLPLLYTVEPAVFDYLVSFVVLVLPAAAVTVALVRPALVPIGDLLARTVVTAAVLVTLVAADAAVLAVLATLVDDLTSARIVAVVLVVTVVLYGPARLRLSAAVRRWMLGGRGNPYDALAGLASTLENTDDVGEQLAAVARAVAAAFGARFVSLEVDWAHGSRMVTTHGAWPDRVRILPITYRGASVGRLVMPARGLRGHLSARDEQLLGDLVRQAATAARTSQLAEEVQRSRERLVNAREEERRRIRRDLHDGLGPALASVVHQVEAARLTVDRDPAKVKARLDGVGRHVQSIVADVRRLVHDLRPPALDDRGLAGALRQQATRLGLPLTVDAADLAGRLPAAVEVAAYRIAGEALTNVARHARAGAARLALTLADGALLVEVTDDGVGIDPDRQSGVGLVSLRERAAELGGRVEITCPPGGGTVVRAWLPVRSAP</sequence>
<dbReference type="GO" id="GO:0016020">
    <property type="term" value="C:membrane"/>
    <property type="evidence" value="ECO:0007669"/>
    <property type="project" value="InterPro"/>
</dbReference>
<evidence type="ECO:0000256" key="18">
    <source>
        <dbReference type="ARBA" id="ARBA00030800"/>
    </source>
</evidence>
<feature type="transmembrane region" description="Helical" evidence="19">
    <location>
        <begin position="100"/>
        <end position="118"/>
    </location>
</feature>
<reference evidence="21" key="1">
    <citation type="submission" date="2020-12" db="EMBL/GenBank/DDBJ databases">
        <title>Genomic characterization of non-nitrogen-fixing Frankia strains.</title>
        <authorList>
            <person name="Carlos-Shanley C."/>
            <person name="Guerra T."/>
            <person name="Hahn D."/>
        </authorList>
    </citation>
    <scope>NUCLEOTIDE SEQUENCE</scope>
    <source>
        <strain evidence="21">CN6</strain>
    </source>
</reference>
<feature type="transmembrane region" description="Helical" evidence="19">
    <location>
        <begin position="306"/>
        <end position="325"/>
    </location>
</feature>
<feature type="domain" description="Histidine kinase" evidence="20">
    <location>
        <begin position="578"/>
        <end position="662"/>
    </location>
</feature>
<gene>
    <name evidence="21" type="ORF">I7412_13910</name>
</gene>
<dbReference type="InterPro" id="IPR050482">
    <property type="entry name" value="Sensor_HK_TwoCompSys"/>
</dbReference>
<feature type="transmembrane region" description="Helical" evidence="19">
    <location>
        <begin position="242"/>
        <end position="265"/>
    </location>
</feature>
<keyword evidence="8" id="KW-0597">Phosphoprotein</keyword>
<evidence type="ECO:0000256" key="7">
    <source>
        <dbReference type="ARBA" id="ARBA00022490"/>
    </source>
</evidence>
<keyword evidence="22" id="KW-1185">Reference proteome</keyword>
<keyword evidence="16" id="KW-0411">Iron-sulfur</keyword>
<comment type="caution">
    <text evidence="21">The sequence shown here is derived from an EMBL/GenBank/DDBJ whole genome shotgun (WGS) entry which is preliminary data.</text>
</comment>
<feature type="transmembrane region" description="Helical" evidence="19">
    <location>
        <begin position="217"/>
        <end position="236"/>
    </location>
</feature>
<dbReference type="AlphaFoldDB" id="A0A937RFV5"/>
<dbReference type="InterPro" id="IPR011712">
    <property type="entry name" value="Sig_transdc_His_kin_sub3_dim/P"/>
</dbReference>
<evidence type="ECO:0000256" key="5">
    <source>
        <dbReference type="ARBA" id="ARBA00017322"/>
    </source>
</evidence>
<keyword evidence="19" id="KW-1133">Transmembrane helix</keyword>
<keyword evidence="10" id="KW-0479">Metal-binding</keyword>
<feature type="transmembrane region" description="Helical" evidence="19">
    <location>
        <begin position="36"/>
        <end position="54"/>
    </location>
</feature>
<dbReference type="CDD" id="cd16917">
    <property type="entry name" value="HATPase_UhpB-NarQ-NarX-like"/>
    <property type="match status" value="1"/>
</dbReference>
<dbReference type="GO" id="GO:0046872">
    <property type="term" value="F:metal ion binding"/>
    <property type="evidence" value="ECO:0007669"/>
    <property type="project" value="UniProtKB-KW"/>
</dbReference>
<evidence type="ECO:0000256" key="19">
    <source>
        <dbReference type="SAM" id="Phobius"/>
    </source>
</evidence>
<keyword evidence="12 21" id="KW-0418">Kinase</keyword>
<evidence type="ECO:0000256" key="12">
    <source>
        <dbReference type="ARBA" id="ARBA00022777"/>
    </source>
</evidence>
<evidence type="ECO:0000256" key="14">
    <source>
        <dbReference type="ARBA" id="ARBA00023004"/>
    </source>
</evidence>
<dbReference type="SMART" id="SM00387">
    <property type="entry name" value="HATPase_c"/>
    <property type="match status" value="1"/>
</dbReference>
<evidence type="ECO:0000313" key="22">
    <source>
        <dbReference type="Proteomes" id="UP000604475"/>
    </source>
</evidence>
<keyword evidence="13" id="KW-0067">ATP-binding</keyword>
<accession>A0A937RFV5</accession>
<dbReference type="InterPro" id="IPR004358">
    <property type="entry name" value="Sig_transdc_His_kin-like_C"/>
</dbReference>
<evidence type="ECO:0000256" key="6">
    <source>
        <dbReference type="ARBA" id="ARBA00022485"/>
    </source>
</evidence>
<dbReference type="EC" id="2.7.13.3" evidence="4"/>
<comment type="subcellular location">
    <subcellularLocation>
        <location evidence="3">Cytoplasm</location>
    </subcellularLocation>
</comment>
<keyword evidence="9" id="KW-0808">Transferase</keyword>
<comment type="catalytic activity">
    <reaction evidence="1">
        <text>ATP + protein L-histidine = ADP + protein N-phospho-L-histidine.</text>
        <dbReference type="EC" id="2.7.13.3"/>
    </reaction>
</comment>
<keyword evidence="14" id="KW-0408">Iron</keyword>
<keyword evidence="6" id="KW-0004">4Fe-4S</keyword>
<evidence type="ECO:0000256" key="3">
    <source>
        <dbReference type="ARBA" id="ARBA00004496"/>
    </source>
</evidence>
<dbReference type="InterPro" id="IPR005467">
    <property type="entry name" value="His_kinase_dom"/>
</dbReference>
<keyword evidence="15" id="KW-0902">Two-component regulatory system</keyword>
<feature type="transmembrane region" description="Helical" evidence="19">
    <location>
        <begin position="277"/>
        <end position="300"/>
    </location>
</feature>
<dbReference type="SUPFAM" id="SSF55874">
    <property type="entry name" value="ATPase domain of HSP90 chaperone/DNA topoisomerase II/histidine kinase"/>
    <property type="match status" value="1"/>
</dbReference>
<evidence type="ECO:0000259" key="20">
    <source>
        <dbReference type="PROSITE" id="PS50109"/>
    </source>
</evidence>
<organism evidence="21 22">
    <name type="scientific">Frankia nepalensis</name>
    <dbReference type="NCBI Taxonomy" id="1836974"/>
    <lineage>
        <taxon>Bacteria</taxon>
        <taxon>Bacillati</taxon>
        <taxon>Actinomycetota</taxon>
        <taxon>Actinomycetes</taxon>
        <taxon>Frankiales</taxon>
        <taxon>Frankiaceae</taxon>
        <taxon>Frankia</taxon>
    </lineage>
</organism>
<dbReference type="GO" id="GO:0005737">
    <property type="term" value="C:cytoplasm"/>
    <property type="evidence" value="ECO:0007669"/>
    <property type="project" value="UniProtKB-SubCell"/>
</dbReference>
<dbReference type="Proteomes" id="UP000604475">
    <property type="component" value="Unassembled WGS sequence"/>
</dbReference>
<dbReference type="GO" id="GO:0051539">
    <property type="term" value="F:4 iron, 4 sulfur cluster binding"/>
    <property type="evidence" value="ECO:0007669"/>
    <property type="project" value="UniProtKB-KW"/>
</dbReference>
<evidence type="ECO:0000256" key="16">
    <source>
        <dbReference type="ARBA" id="ARBA00023014"/>
    </source>
</evidence>
<evidence type="ECO:0000256" key="2">
    <source>
        <dbReference type="ARBA" id="ARBA00001966"/>
    </source>
</evidence>
<protein>
    <recommendedName>
        <fullName evidence="5">Oxygen sensor histidine kinase NreB</fullName>
        <ecNumber evidence="4">2.7.13.3</ecNumber>
    </recommendedName>
    <alternativeName>
        <fullName evidence="18">Nitrogen regulation protein B</fullName>
    </alternativeName>
</protein>
<keyword evidence="19" id="KW-0472">Membrane</keyword>
<comment type="cofactor">
    <cofactor evidence="2">
        <name>[4Fe-4S] cluster</name>
        <dbReference type="ChEBI" id="CHEBI:49883"/>
    </cofactor>
</comment>
<dbReference type="GO" id="GO:0005524">
    <property type="term" value="F:ATP binding"/>
    <property type="evidence" value="ECO:0007669"/>
    <property type="project" value="UniProtKB-KW"/>
</dbReference>
<evidence type="ECO:0000256" key="17">
    <source>
        <dbReference type="ARBA" id="ARBA00024827"/>
    </source>
</evidence>
<dbReference type="Pfam" id="PF07730">
    <property type="entry name" value="HisKA_3"/>
    <property type="match status" value="1"/>
</dbReference>
<dbReference type="PANTHER" id="PTHR24421">
    <property type="entry name" value="NITRATE/NITRITE SENSOR PROTEIN NARX-RELATED"/>
    <property type="match status" value="1"/>
</dbReference>
<keyword evidence="11" id="KW-0547">Nucleotide-binding</keyword>
<dbReference type="RefSeq" id="WP_307875314.1">
    <property type="nucleotide sequence ID" value="NZ_JADWYV010000077.1"/>
</dbReference>
<evidence type="ECO:0000256" key="13">
    <source>
        <dbReference type="ARBA" id="ARBA00022840"/>
    </source>
</evidence>
<evidence type="ECO:0000256" key="9">
    <source>
        <dbReference type="ARBA" id="ARBA00022679"/>
    </source>
</evidence>
<keyword evidence="7" id="KW-0963">Cytoplasm</keyword>
<keyword evidence="19" id="KW-0812">Transmembrane</keyword>
<evidence type="ECO:0000256" key="11">
    <source>
        <dbReference type="ARBA" id="ARBA00022741"/>
    </source>
</evidence>
<evidence type="ECO:0000256" key="1">
    <source>
        <dbReference type="ARBA" id="ARBA00000085"/>
    </source>
</evidence>
<evidence type="ECO:0000256" key="10">
    <source>
        <dbReference type="ARBA" id="ARBA00022723"/>
    </source>
</evidence>
<dbReference type="GO" id="GO:0000155">
    <property type="term" value="F:phosphorelay sensor kinase activity"/>
    <property type="evidence" value="ECO:0007669"/>
    <property type="project" value="InterPro"/>
</dbReference>
<proteinExistence type="predicted"/>